<comment type="caution">
    <text evidence="1">The sequence shown here is derived from an EMBL/GenBank/DDBJ whole genome shotgun (WGS) entry which is preliminary data.</text>
</comment>
<sequence length="120" mass="13026">MTDLDPAELPEAGALAWVDLRPTLGREQAGVRPVVVLTSRAFHLRNATAIICPITRNLALWPTKVVLPPGLAVEGAILADQVRSVDRAARGFRLIGRVPDEILDAVRHKIAMIIGLPLDR</sequence>
<dbReference type="SUPFAM" id="SSF50118">
    <property type="entry name" value="Cell growth inhibitor/plasmid maintenance toxic component"/>
    <property type="match status" value="1"/>
</dbReference>
<proteinExistence type="predicted"/>
<dbReference type="Pfam" id="PF02452">
    <property type="entry name" value="PemK_toxin"/>
    <property type="match status" value="1"/>
</dbReference>
<keyword evidence="2" id="KW-1185">Reference proteome</keyword>
<dbReference type="PANTHER" id="PTHR33988:SF3">
    <property type="entry name" value="ENDORIBONUCLEASE TOXIN CHPB-RELATED"/>
    <property type="match status" value="1"/>
</dbReference>
<dbReference type="Proteomes" id="UP001055102">
    <property type="component" value="Unassembled WGS sequence"/>
</dbReference>
<organism evidence="1 2">
    <name type="scientific">Methylobacterium jeotgali</name>
    <dbReference type="NCBI Taxonomy" id="381630"/>
    <lineage>
        <taxon>Bacteria</taxon>
        <taxon>Pseudomonadati</taxon>
        <taxon>Pseudomonadota</taxon>
        <taxon>Alphaproteobacteria</taxon>
        <taxon>Hyphomicrobiales</taxon>
        <taxon>Methylobacteriaceae</taxon>
        <taxon>Methylobacterium</taxon>
    </lineage>
</organism>
<reference evidence="1" key="2">
    <citation type="submission" date="2021-08" db="EMBL/GenBank/DDBJ databases">
        <authorList>
            <person name="Tani A."/>
            <person name="Ola A."/>
            <person name="Ogura Y."/>
            <person name="Katsura K."/>
            <person name="Hayashi T."/>
        </authorList>
    </citation>
    <scope>NUCLEOTIDE SEQUENCE</scope>
    <source>
        <strain evidence="1">LMG 23639</strain>
    </source>
</reference>
<accession>A0ABQ4SV86</accession>
<evidence type="ECO:0000313" key="1">
    <source>
        <dbReference type="EMBL" id="GJE05808.1"/>
    </source>
</evidence>
<dbReference type="RefSeq" id="WP_238274473.1">
    <property type="nucleotide sequence ID" value="NZ_BPQR01000018.1"/>
</dbReference>
<dbReference type="Gene3D" id="2.30.30.110">
    <property type="match status" value="1"/>
</dbReference>
<dbReference type="InterPro" id="IPR011067">
    <property type="entry name" value="Plasmid_toxin/cell-grow_inhib"/>
</dbReference>
<dbReference type="InterPro" id="IPR003477">
    <property type="entry name" value="PemK-like"/>
</dbReference>
<reference evidence="1" key="1">
    <citation type="journal article" date="2021" name="Front. Microbiol.">
        <title>Comprehensive Comparative Genomics and Phenotyping of Methylobacterium Species.</title>
        <authorList>
            <person name="Alessa O."/>
            <person name="Ogura Y."/>
            <person name="Fujitani Y."/>
            <person name="Takami H."/>
            <person name="Hayashi T."/>
            <person name="Sahin N."/>
            <person name="Tani A."/>
        </authorList>
    </citation>
    <scope>NUCLEOTIDE SEQUENCE</scope>
    <source>
        <strain evidence="1">LMG 23639</strain>
    </source>
</reference>
<dbReference type="PANTHER" id="PTHR33988">
    <property type="entry name" value="ENDORIBONUCLEASE MAZF-RELATED"/>
    <property type="match status" value="1"/>
</dbReference>
<protein>
    <submittedName>
        <fullName evidence="1">Endoribonuclease toxin MazF</fullName>
    </submittedName>
</protein>
<dbReference type="EMBL" id="BPQR01000018">
    <property type="protein sequence ID" value="GJE05808.1"/>
    <property type="molecule type" value="Genomic_DNA"/>
</dbReference>
<evidence type="ECO:0000313" key="2">
    <source>
        <dbReference type="Proteomes" id="UP001055102"/>
    </source>
</evidence>
<name>A0ABQ4SV86_9HYPH</name>
<gene>
    <name evidence="1" type="primary">mazF</name>
    <name evidence="1" type="ORF">AOPFMNJM_1114</name>
</gene>